<dbReference type="InterPro" id="IPR012328">
    <property type="entry name" value="Chalcone/stilbene_synt_C"/>
</dbReference>
<dbReference type="Pfam" id="PF02797">
    <property type="entry name" value="Chal_sti_synt_C"/>
    <property type="match status" value="1"/>
</dbReference>
<proteinExistence type="inferred from homology"/>
<dbReference type="RefSeq" id="WP_076688640.1">
    <property type="nucleotide sequence ID" value="NZ_CP018762.1"/>
</dbReference>
<dbReference type="GO" id="GO:0016747">
    <property type="term" value="F:acyltransferase activity, transferring groups other than amino-acyl groups"/>
    <property type="evidence" value="ECO:0007669"/>
    <property type="project" value="InterPro"/>
</dbReference>
<dbReference type="InterPro" id="IPR011141">
    <property type="entry name" value="Polyketide_synthase_type-III"/>
</dbReference>
<dbReference type="AlphaFoldDB" id="A0A1P8U4S4"/>
<keyword evidence="7" id="KW-1185">Reference proteome</keyword>
<gene>
    <name evidence="6" type="ORF">BOH66_01475</name>
</gene>
<evidence type="ECO:0000256" key="2">
    <source>
        <dbReference type="ARBA" id="ARBA00022679"/>
    </source>
</evidence>
<dbReference type="Proteomes" id="UP000187185">
    <property type="component" value="Chromosome"/>
</dbReference>
<evidence type="ECO:0000259" key="5">
    <source>
        <dbReference type="Pfam" id="PF02797"/>
    </source>
</evidence>
<dbReference type="InterPro" id="IPR016039">
    <property type="entry name" value="Thiolase-like"/>
</dbReference>
<accession>A0A1P8U4S4</accession>
<organism evidence="6 7">
    <name type="scientific">Microbacterium aurum</name>
    <dbReference type="NCBI Taxonomy" id="36805"/>
    <lineage>
        <taxon>Bacteria</taxon>
        <taxon>Bacillati</taxon>
        <taxon>Actinomycetota</taxon>
        <taxon>Actinomycetes</taxon>
        <taxon>Micrococcales</taxon>
        <taxon>Microbacteriaceae</taxon>
        <taxon>Microbacterium</taxon>
    </lineage>
</organism>
<dbReference type="EMBL" id="CP018762">
    <property type="protein sequence ID" value="APZ33115.1"/>
    <property type="molecule type" value="Genomic_DNA"/>
</dbReference>
<dbReference type="KEGG" id="maur:BOH66_01475"/>
<comment type="similarity">
    <text evidence="1">Belongs to the thiolase-like superfamily. Chalcone/stilbene synthases family.</text>
</comment>
<dbReference type="STRING" id="36805.BOH66_01475"/>
<feature type="domain" description="Chalcone/stilbene synthase N-terminal" evidence="4">
    <location>
        <begin position="97"/>
        <end position="231"/>
    </location>
</feature>
<evidence type="ECO:0000256" key="3">
    <source>
        <dbReference type="PIRSR" id="PIRSR000451-1"/>
    </source>
</evidence>
<dbReference type="Gene3D" id="3.40.47.10">
    <property type="match status" value="2"/>
</dbReference>
<dbReference type="GO" id="GO:0030639">
    <property type="term" value="P:polyketide biosynthetic process"/>
    <property type="evidence" value="ECO:0007669"/>
    <property type="project" value="TreeGrafter"/>
</dbReference>
<feature type="active site" description="Acyl-thioester intermediate" evidence="3">
    <location>
        <position position="171"/>
    </location>
</feature>
<evidence type="ECO:0000259" key="4">
    <source>
        <dbReference type="Pfam" id="PF00195"/>
    </source>
</evidence>
<dbReference type="PANTHER" id="PTHR11877:SF46">
    <property type="entry name" value="TYPE III POLYKETIDE SYNTHASE A"/>
    <property type="match status" value="1"/>
</dbReference>
<reference evidence="6 7" key="1">
    <citation type="submission" date="2016-12" db="EMBL/GenBank/DDBJ databases">
        <title>Complete genome sequence of Microbacterium aurum KACC 15219.</title>
        <authorList>
            <person name="Jung Y."/>
            <person name="Shin J.-H."/>
            <person name="Lee Y.-J."/>
            <person name="Yi H."/>
            <person name="Bahn Y.-S."/>
            <person name="Kim J.F."/>
            <person name="Lee D.-W."/>
        </authorList>
    </citation>
    <scope>NUCLEOTIDE SEQUENCE [LARGE SCALE GENOMIC DNA]</scope>
    <source>
        <strain evidence="6 7">KACC 15219</strain>
    </source>
</reference>
<dbReference type="Pfam" id="PF00195">
    <property type="entry name" value="Chal_sti_synt_N"/>
    <property type="match status" value="1"/>
</dbReference>
<evidence type="ECO:0000313" key="6">
    <source>
        <dbReference type="EMBL" id="APZ33115.1"/>
    </source>
</evidence>
<name>A0A1P8U4S4_9MICO</name>
<dbReference type="InterPro" id="IPR001099">
    <property type="entry name" value="Chalcone/stilbene_synt_N"/>
</dbReference>
<dbReference type="OrthoDB" id="9786288at2"/>
<protein>
    <submittedName>
        <fullName evidence="6">Type III polyketide synthase</fullName>
    </submittedName>
</protein>
<feature type="domain" description="Chalcone/stilbene synthase C-terminal" evidence="5">
    <location>
        <begin position="256"/>
        <end position="379"/>
    </location>
</feature>
<dbReference type="SUPFAM" id="SSF53901">
    <property type="entry name" value="Thiolase-like"/>
    <property type="match status" value="1"/>
</dbReference>
<keyword evidence="2" id="KW-0808">Transferase</keyword>
<sequence length="410" mass="41762">MPARILSIGTALPATRLPQEHVRDLFAAQPGVDRLTRRLIHAAFDAAAIDSRRTVLAALAPEGGTLAPGGGVALASGGADDERMPVRDAAGVLLRPSTGTRNAAYVRLAPPLFAEAARRALAGAGVERGEVTHVVTVSCTGLFAPGPDYRLVRDLGLPAGTERFHLGFVGCAAALPALRLAAALCAADPTAVVLVACAELCTLHFRPSADPEQIVAASVFADGAAAAVVTACAELAARHGGATLELDRFGTTLTRDGEADMAWTIGDAGFEMTLSAEVPRIIGREIRGAVGDFLGGERPDRWAVHPGGRSVLDRVEAGLDLPPAALAPSRTVLREHGNMSSATILFILARMLDEPADADVARVAALAFGPGLTVESAMLTLRAGAGAGAAGVAARGAAAVGAGATAESRR</sequence>
<evidence type="ECO:0000313" key="7">
    <source>
        <dbReference type="Proteomes" id="UP000187185"/>
    </source>
</evidence>
<dbReference type="PIRSF" id="PIRSF000451">
    <property type="entry name" value="PKS_III"/>
    <property type="match status" value="1"/>
</dbReference>
<evidence type="ECO:0000256" key="1">
    <source>
        <dbReference type="ARBA" id="ARBA00005531"/>
    </source>
</evidence>
<dbReference type="PANTHER" id="PTHR11877">
    <property type="entry name" value="HYDROXYMETHYLGLUTARYL-COA SYNTHASE"/>
    <property type="match status" value="1"/>
</dbReference>